<reference evidence="2" key="1">
    <citation type="journal article" date="2005" name="PLoS Biol.">
        <title>The genomes of Oryza sativa: a history of duplications.</title>
        <authorList>
            <person name="Yu J."/>
            <person name="Wang J."/>
            <person name="Lin W."/>
            <person name="Li S."/>
            <person name="Li H."/>
            <person name="Zhou J."/>
            <person name="Ni P."/>
            <person name="Dong W."/>
            <person name="Hu S."/>
            <person name="Zeng C."/>
            <person name="Zhang J."/>
            <person name="Zhang Y."/>
            <person name="Li R."/>
            <person name="Xu Z."/>
            <person name="Li S."/>
            <person name="Li X."/>
            <person name="Zheng H."/>
            <person name="Cong L."/>
            <person name="Lin L."/>
            <person name="Yin J."/>
            <person name="Geng J."/>
            <person name="Li G."/>
            <person name="Shi J."/>
            <person name="Liu J."/>
            <person name="Lv H."/>
            <person name="Li J."/>
            <person name="Wang J."/>
            <person name="Deng Y."/>
            <person name="Ran L."/>
            <person name="Shi X."/>
            <person name="Wang X."/>
            <person name="Wu Q."/>
            <person name="Li C."/>
            <person name="Ren X."/>
            <person name="Wang J."/>
            <person name="Wang X."/>
            <person name="Li D."/>
            <person name="Liu D."/>
            <person name="Zhang X."/>
            <person name="Ji Z."/>
            <person name="Zhao W."/>
            <person name="Sun Y."/>
            <person name="Zhang Z."/>
            <person name="Bao J."/>
            <person name="Han Y."/>
            <person name="Dong L."/>
            <person name="Ji J."/>
            <person name="Chen P."/>
            <person name="Wu S."/>
            <person name="Liu J."/>
            <person name="Xiao Y."/>
            <person name="Bu D."/>
            <person name="Tan J."/>
            <person name="Yang L."/>
            <person name="Ye C."/>
            <person name="Zhang J."/>
            <person name="Xu J."/>
            <person name="Zhou Y."/>
            <person name="Yu Y."/>
            <person name="Zhang B."/>
            <person name="Zhuang S."/>
            <person name="Wei H."/>
            <person name="Liu B."/>
            <person name="Lei M."/>
            <person name="Yu H."/>
            <person name="Li Y."/>
            <person name="Xu H."/>
            <person name="Wei S."/>
            <person name="He X."/>
            <person name="Fang L."/>
            <person name="Zhang Z."/>
            <person name="Zhang Y."/>
            <person name="Huang X."/>
            <person name="Su Z."/>
            <person name="Tong W."/>
            <person name="Li J."/>
            <person name="Tong Z."/>
            <person name="Li S."/>
            <person name="Ye J."/>
            <person name="Wang L."/>
            <person name="Fang L."/>
            <person name="Lei T."/>
            <person name="Chen C."/>
            <person name="Chen H."/>
            <person name="Xu Z."/>
            <person name="Li H."/>
            <person name="Huang H."/>
            <person name="Zhang F."/>
            <person name="Xu H."/>
            <person name="Li N."/>
            <person name="Zhao C."/>
            <person name="Li S."/>
            <person name="Dong L."/>
            <person name="Huang Y."/>
            <person name="Li L."/>
            <person name="Xi Y."/>
            <person name="Qi Q."/>
            <person name="Li W."/>
            <person name="Zhang B."/>
            <person name="Hu W."/>
            <person name="Zhang Y."/>
            <person name="Tian X."/>
            <person name="Jiao Y."/>
            <person name="Liang X."/>
            <person name="Jin J."/>
            <person name="Gao L."/>
            <person name="Zheng W."/>
            <person name="Hao B."/>
            <person name="Liu S."/>
            <person name="Wang W."/>
            <person name="Yuan L."/>
            <person name="Cao M."/>
            <person name="McDermott J."/>
            <person name="Samudrala R."/>
            <person name="Wang J."/>
            <person name="Wong G.K."/>
            <person name="Yang H."/>
        </authorList>
    </citation>
    <scope>NUCLEOTIDE SEQUENCE [LARGE SCALE GENOMIC DNA]</scope>
</reference>
<dbReference type="EMBL" id="CM000138">
    <property type="protein sequence ID" value="EAZ12014.1"/>
    <property type="molecule type" value="Genomic_DNA"/>
</dbReference>
<reference evidence="2" key="2">
    <citation type="submission" date="2008-12" db="EMBL/GenBank/DDBJ databases">
        <title>Improved gene annotation of the rice (Oryza sativa) genomes.</title>
        <authorList>
            <person name="Wang J."/>
            <person name="Li R."/>
            <person name="Fan W."/>
            <person name="Huang Q."/>
            <person name="Zhang J."/>
            <person name="Zhou Y."/>
            <person name="Hu Y."/>
            <person name="Zi S."/>
            <person name="Li J."/>
            <person name="Ni P."/>
            <person name="Zheng H."/>
            <person name="Zhang Y."/>
            <person name="Zhao M."/>
            <person name="Hao Q."/>
            <person name="McDermott J."/>
            <person name="Samudrala R."/>
            <person name="Kristiansen K."/>
            <person name="Wong G.K.-S."/>
        </authorList>
    </citation>
    <scope>NUCLEOTIDE SEQUENCE</scope>
</reference>
<protein>
    <submittedName>
        <fullName evidence="2">Uncharacterized protein</fullName>
    </submittedName>
</protein>
<dbReference type="Proteomes" id="UP000007752">
    <property type="component" value="Chromosome 1"/>
</dbReference>
<organism evidence="2">
    <name type="scientific">Oryza sativa subsp. japonica</name>
    <name type="common">Rice</name>
    <dbReference type="NCBI Taxonomy" id="39947"/>
    <lineage>
        <taxon>Eukaryota</taxon>
        <taxon>Viridiplantae</taxon>
        <taxon>Streptophyta</taxon>
        <taxon>Embryophyta</taxon>
        <taxon>Tracheophyta</taxon>
        <taxon>Spermatophyta</taxon>
        <taxon>Magnoliopsida</taxon>
        <taxon>Liliopsida</taxon>
        <taxon>Poales</taxon>
        <taxon>Poaceae</taxon>
        <taxon>BOP clade</taxon>
        <taxon>Oryzoideae</taxon>
        <taxon>Oryzeae</taxon>
        <taxon>Oryzinae</taxon>
        <taxon>Oryza</taxon>
        <taxon>Oryza sativa</taxon>
    </lineage>
</organism>
<name>A2ZTG7_ORYSJ</name>
<sequence>MGNPTLTERVVATEGETEALGEKVAELTSSHNNILGTLRGLESWIPNVDAGMWDLNKTVEGISTRITALESQPKASPTAATPPPEGQGKVENHQGLATDASAAQEHTLVKGLKGEIKFAIKLHKPRIVDAALSLAKIQEELIAEAGKKNFYVSTRGSFKEANTAPGKIGYQGKGILGPVLEETKKVEEKPKWEDRFESLKAARRARESASSVEKSLDLVISAQNQYNSTFWRSCWRCSNFKLMENQ</sequence>
<gene>
    <name evidence="2" type="ORF">OsJ_01896</name>
</gene>
<accession>A2ZTG7</accession>
<evidence type="ECO:0000313" key="2">
    <source>
        <dbReference type="EMBL" id="EAZ12014.1"/>
    </source>
</evidence>
<evidence type="ECO:0000256" key="1">
    <source>
        <dbReference type="SAM" id="MobiDB-lite"/>
    </source>
</evidence>
<feature type="region of interest" description="Disordered" evidence="1">
    <location>
        <begin position="68"/>
        <end position="92"/>
    </location>
</feature>
<proteinExistence type="predicted"/>
<dbReference type="AlphaFoldDB" id="A2ZTG7"/>